<accession>A0ABY8FBH6</accession>
<evidence type="ECO:0000313" key="2">
    <source>
        <dbReference type="Proteomes" id="UP001321526"/>
    </source>
</evidence>
<dbReference type="RefSeq" id="WP_110675380.1">
    <property type="nucleotide sequence ID" value="NZ_CP035631.1"/>
</dbReference>
<dbReference type="Pfam" id="PF04267">
    <property type="entry name" value="SoxD"/>
    <property type="match status" value="1"/>
</dbReference>
<dbReference type="InterPro" id="IPR038561">
    <property type="entry name" value="SoxD_sf"/>
</dbReference>
<sequence>MKILHCPLNGPRNISEFIYGGELKTMPDPATCSDREWADYVFYHDNLPAVVTEWWFHSASGYWFLAERHTLTDEVLRTFDPGELFRQRVEFAHAETPS</sequence>
<evidence type="ECO:0000313" key="1">
    <source>
        <dbReference type="EMBL" id="WFF40156.1"/>
    </source>
</evidence>
<dbReference type="Proteomes" id="UP001321526">
    <property type="component" value="Chromosome"/>
</dbReference>
<protein>
    <submittedName>
        <fullName evidence="1">Sarcosine oxidase subunit delta</fullName>
    </submittedName>
</protein>
<name>A0ABY8FBH6_9GAMM</name>
<reference evidence="1 2" key="1">
    <citation type="submission" date="2019-01" db="EMBL/GenBank/DDBJ databases">
        <title>Genome sequence of Salinicola endophyticus REST5.</title>
        <authorList>
            <person name="Nascimento F.X."/>
        </authorList>
    </citation>
    <scope>NUCLEOTIDE SEQUENCE [LARGE SCALE GENOMIC DNA]</scope>
    <source>
        <strain evidence="1 2">REST5</strain>
    </source>
</reference>
<dbReference type="Gene3D" id="3.30.2270.10">
    <property type="entry name" value="Folate-binding superfamily"/>
    <property type="match status" value="1"/>
</dbReference>
<keyword evidence="2" id="KW-1185">Reference proteome</keyword>
<organism evidence="1 2">
    <name type="scientific">Salinicola endophyticus</name>
    <dbReference type="NCBI Taxonomy" id="1949083"/>
    <lineage>
        <taxon>Bacteria</taxon>
        <taxon>Pseudomonadati</taxon>
        <taxon>Pseudomonadota</taxon>
        <taxon>Gammaproteobacteria</taxon>
        <taxon>Oceanospirillales</taxon>
        <taxon>Halomonadaceae</taxon>
        <taxon>Salinicola</taxon>
    </lineage>
</organism>
<dbReference type="EMBL" id="CP035631">
    <property type="protein sequence ID" value="WFF40156.1"/>
    <property type="molecule type" value="Genomic_DNA"/>
</dbReference>
<dbReference type="InterPro" id="IPR006279">
    <property type="entry name" value="SoxD"/>
</dbReference>
<gene>
    <name evidence="1" type="ORF">EVC62_00855</name>
</gene>
<proteinExistence type="predicted"/>